<dbReference type="PROSITE" id="PS50283">
    <property type="entry name" value="NA_SOLUT_SYMP_3"/>
    <property type="match status" value="1"/>
</dbReference>
<reference evidence="8 9" key="1">
    <citation type="journal article" date="2018" name="Sci. Rep.">
        <title>A novel species of the marine cyanobacterium Acaryochloris with a unique pigment content and lifestyle.</title>
        <authorList>
            <person name="Partensky F."/>
            <person name="Six C."/>
            <person name="Ratin M."/>
            <person name="Garczarek L."/>
            <person name="Vaulot D."/>
            <person name="Probert I."/>
            <person name="Calteau A."/>
            <person name="Gourvil P."/>
            <person name="Marie D."/>
            <person name="Grebert T."/>
            <person name="Bouchier C."/>
            <person name="Le Panse S."/>
            <person name="Gachenot M."/>
            <person name="Rodriguez F."/>
            <person name="Garrido J.L."/>
        </authorList>
    </citation>
    <scope>NUCLEOTIDE SEQUENCE [LARGE SCALE GENOMIC DNA]</scope>
    <source>
        <strain evidence="8 9">RCC1774</strain>
    </source>
</reference>
<evidence type="ECO:0000256" key="1">
    <source>
        <dbReference type="ARBA" id="ARBA00004141"/>
    </source>
</evidence>
<feature type="transmembrane region" description="Helical" evidence="7">
    <location>
        <begin position="484"/>
        <end position="502"/>
    </location>
</feature>
<name>A0A2W1JHY1_9CYAN</name>
<feature type="transmembrane region" description="Helical" evidence="7">
    <location>
        <begin position="352"/>
        <end position="377"/>
    </location>
</feature>
<dbReference type="RefSeq" id="WP_110986158.1">
    <property type="nucleotide sequence ID" value="NZ_CAWNWM010000006.1"/>
</dbReference>
<dbReference type="GO" id="GO:0005886">
    <property type="term" value="C:plasma membrane"/>
    <property type="evidence" value="ECO:0007669"/>
    <property type="project" value="TreeGrafter"/>
</dbReference>
<evidence type="ECO:0000256" key="4">
    <source>
        <dbReference type="ARBA" id="ARBA00022989"/>
    </source>
</evidence>
<keyword evidence="4 7" id="KW-1133">Transmembrane helix</keyword>
<dbReference type="Proteomes" id="UP000248857">
    <property type="component" value="Unassembled WGS sequence"/>
</dbReference>
<dbReference type="EMBL" id="PQWO01000006">
    <property type="protein sequence ID" value="PZD73163.1"/>
    <property type="molecule type" value="Genomic_DNA"/>
</dbReference>
<evidence type="ECO:0000256" key="3">
    <source>
        <dbReference type="ARBA" id="ARBA00022692"/>
    </source>
</evidence>
<accession>A0A2W1JHY1</accession>
<sequence length="605" mass="65618">MQTIDWIIVGVYLVLTILLGLYLSRKASGSMADFFVSGRSLPWWLAGTSMAATTFSIDTPLYIAGVVASGGIAGNWQWWSFGIAHVIMIYVFARLWRRSEIITDAELIEVRYGGNMAATLRATKAFLFAVPINCIGIGYAMLAMVKAIDALNLWQSVGVDPGENLKIWSVVGVSIFVLIYAGLSGLWGVVITDFFQFFFGLAGAIVVAAIAVNHIGGMPELIQQVQEKTQQDVLSFVPVTFGGGSFMQWSDAAGITLSTFLAYIFVQWWAFRRSDGGGEFIQRLAAAKTEEEAEKAAWFFNILNYVVRTWPWIVVALAALVIYPDSELLTAAGAVDRELGYPKMMLDFLPPVLLGLTVASLLAAFMSTVSTLINWGASYLVNDLYGRFARPNAPQSELVLAGRVASVLITALGAIAAFNFSSISSVFGLVIAIGTGPGLVLVLRWYWWRINAAAELAAMLGGFFIGLGTTVIPVITIADNGIKLMVITGLTAIIWIAVMLLTPPESDETLNKFYTKVRPGGPGWKRQRKQTGLPPLQDLGKDLLRVCAALLLLFGAMFAVGGFLLFKVVTGWVSLVIAVVGWIWLRQLNKSQAPPMPRPGLSDGA</sequence>
<feature type="transmembrane region" description="Helical" evidence="7">
    <location>
        <begin position="197"/>
        <end position="216"/>
    </location>
</feature>
<feature type="transmembrane region" description="Helical" evidence="7">
    <location>
        <begin position="543"/>
        <end position="566"/>
    </location>
</feature>
<evidence type="ECO:0000256" key="2">
    <source>
        <dbReference type="ARBA" id="ARBA00006434"/>
    </source>
</evidence>
<dbReference type="PANTHER" id="PTHR11819:SF77">
    <property type="entry name" value="SODIUM_GLUCOSE COTRANSPORT PROTEIN"/>
    <property type="match status" value="1"/>
</dbReference>
<organism evidence="8 9">
    <name type="scientific">Acaryochloris thomasi RCC1774</name>
    <dbReference type="NCBI Taxonomy" id="1764569"/>
    <lineage>
        <taxon>Bacteria</taxon>
        <taxon>Bacillati</taxon>
        <taxon>Cyanobacteriota</taxon>
        <taxon>Cyanophyceae</taxon>
        <taxon>Acaryochloridales</taxon>
        <taxon>Acaryochloridaceae</taxon>
        <taxon>Acaryochloris</taxon>
        <taxon>Acaryochloris thomasi</taxon>
    </lineage>
</organism>
<dbReference type="InterPro" id="IPR038377">
    <property type="entry name" value="Na/Glc_symporter_sf"/>
</dbReference>
<evidence type="ECO:0000256" key="5">
    <source>
        <dbReference type="ARBA" id="ARBA00023136"/>
    </source>
</evidence>
<feature type="transmembrane region" description="Helical" evidence="7">
    <location>
        <begin position="398"/>
        <end position="420"/>
    </location>
</feature>
<dbReference type="PANTHER" id="PTHR11819">
    <property type="entry name" value="SOLUTE CARRIER FAMILY 5"/>
    <property type="match status" value="1"/>
</dbReference>
<dbReference type="InterPro" id="IPR001734">
    <property type="entry name" value="Na/solute_symporter"/>
</dbReference>
<gene>
    <name evidence="8" type="primary">sglT</name>
    <name evidence="8" type="ORF">C1752_02180</name>
</gene>
<feature type="transmembrane region" description="Helical" evidence="7">
    <location>
        <begin position="6"/>
        <end position="23"/>
    </location>
</feature>
<comment type="similarity">
    <text evidence="2 6">Belongs to the sodium:solute symporter (SSF) (TC 2.A.21) family.</text>
</comment>
<proteinExistence type="inferred from homology"/>
<comment type="caution">
    <text evidence="8">The sequence shown here is derived from an EMBL/GenBank/DDBJ whole genome shotgun (WGS) entry which is preliminary data.</text>
</comment>
<keyword evidence="5 7" id="KW-0472">Membrane</keyword>
<feature type="transmembrane region" description="Helical" evidence="7">
    <location>
        <begin position="167"/>
        <end position="190"/>
    </location>
</feature>
<keyword evidence="9" id="KW-1185">Reference proteome</keyword>
<evidence type="ECO:0000256" key="7">
    <source>
        <dbReference type="SAM" id="Phobius"/>
    </source>
</evidence>
<evidence type="ECO:0000313" key="8">
    <source>
        <dbReference type="EMBL" id="PZD73163.1"/>
    </source>
</evidence>
<feature type="transmembrane region" description="Helical" evidence="7">
    <location>
        <begin position="426"/>
        <end position="447"/>
    </location>
</feature>
<dbReference type="GO" id="GO:0005412">
    <property type="term" value="F:D-glucose:sodium symporter activity"/>
    <property type="evidence" value="ECO:0007669"/>
    <property type="project" value="TreeGrafter"/>
</dbReference>
<feature type="transmembrane region" description="Helical" evidence="7">
    <location>
        <begin position="43"/>
        <end position="64"/>
    </location>
</feature>
<feature type="transmembrane region" description="Helical" evidence="7">
    <location>
        <begin position="125"/>
        <end position="147"/>
    </location>
</feature>
<feature type="transmembrane region" description="Helical" evidence="7">
    <location>
        <begin position="456"/>
        <end position="478"/>
    </location>
</feature>
<dbReference type="Gene3D" id="1.20.1730.10">
    <property type="entry name" value="Sodium/glucose cotransporter"/>
    <property type="match status" value="1"/>
</dbReference>
<comment type="subcellular location">
    <subcellularLocation>
        <location evidence="1">Membrane</location>
        <topology evidence="1">Multi-pass membrane protein</topology>
    </subcellularLocation>
</comment>
<keyword evidence="3 7" id="KW-0812">Transmembrane</keyword>
<feature type="transmembrane region" description="Helical" evidence="7">
    <location>
        <begin position="252"/>
        <end position="271"/>
    </location>
</feature>
<protein>
    <submittedName>
        <fullName evidence="8">Sodium/glucose cotransporter</fullName>
    </submittedName>
</protein>
<dbReference type="OrthoDB" id="9810181at2"/>
<evidence type="ECO:0000313" key="9">
    <source>
        <dbReference type="Proteomes" id="UP000248857"/>
    </source>
</evidence>
<feature type="transmembrane region" description="Helical" evidence="7">
    <location>
        <begin position="76"/>
        <end position="93"/>
    </location>
</feature>
<feature type="transmembrane region" description="Helical" evidence="7">
    <location>
        <begin position="572"/>
        <end position="588"/>
    </location>
</feature>
<dbReference type="CDD" id="cd11477">
    <property type="entry name" value="SLC5sbd_u1"/>
    <property type="match status" value="1"/>
</dbReference>
<evidence type="ECO:0000256" key="6">
    <source>
        <dbReference type="RuleBase" id="RU362091"/>
    </source>
</evidence>
<dbReference type="Pfam" id="PF00474">
    <property type="entry name" value="SSF"/>
    <property type="match status" value="1"/>
</dbReference>
<dbReference type="AlphaFoldDB" id="A0A2W1JHY1"/>